<protein>
    <submittedName>
        <fullName evidence="2">Uncharacterized protein</fullName>
    </submittedName>
</protein>
<reference evidence="2" key="1">
    <citation type="submission" date="2020-02" db="EMBL/GenBank/DDBJ databases">
        <authorList>
            <person name="Meier V. D."/>
        </authorList>
    </citation>
    <scope>NUCLEOTIDE SEQUENCE</scope>
    <source>
        <strain evidence="2">AVDCRST_MAG29</strain>
    </source>
</reference>
<dbReference type="EMBL" id="CADCUG010000100">
    <property type="protein sequence ID" value="CAA9341260.1"/>
    <property type="molecule type" value="Genomic_DNA"/>
</dbReference>
<evidence type="ECO:0000256" key="1">
    <source>
        <dbReference type="SAM" id="MobiDB-lite"/>
    </source>
</evidence>
<feature type="non-terminal residue" evidence="2">
    <location>
        <position position="92"/>
    </location>
</feature>
<proteinExistence type="predicted"/>
<name>A0A6J4LY35_9ACTN</name>
<feature type="non-terminal residue" evidence="2">
    <location>
        <position position="1"/>
    </location>
</feature>
<dbReference type="AlphaFoldDB" id="A0A6J4LY35"/>
<organism evidence="2">
    <name type="scientific">uncultured Nocardioidaceae bacterium</name>
    <dbReference type="NCBI Taxonomy" id="253824"/>
    <lineage>
        <taxon>Bacteria</taxon>
        <taxon>Bacillati</taxon>
        <taxon>Actinomycetota</taxon>
        <taxon>Actinomycetes</taxon>
        <taxon>Propionibacteriales</taxon>
        <taxon>Nocardioidaceae</taxon>
        <taxon>environmental samples</taxon>
    </lineage>
</organism>
<sequence length="92" mass="9676">GGHRHPDRRAAAGRSRPRPAGRRLMAERPPGGRRRVGSGRGVPVAARHGGGRAAARTPLPLERRAGDVLAGNGVAGVVRGDCRPARARARWL</sequence>
<feature type="region of interest" description="Disordered" evidence="1">
    <location>
        <begin position="1"/>
        <end position="58"/>
    </location>
</feature>
<accession>A0A6J4LY35</accession>
<evidence type="ECO:0000313" key="2">
    <source>
        <dbReference type="EMBL" id="CAA9341260.1"/>
    </source>
</evidence>
<gene>
    <name evidence="2" type="ORF">AVDCRST_MAG29-1592</name>
</gene>